<dbReference type="RefSeq" id="WP_141123426.1">
    <property type="nucleotide sequence ID" value="NZ_CP039631.3"/>
</dbReference>
<dbReference type="EMBL" id="CP039631">
    <property type="protein sequence ID" value="QCG67305.1"/>
    <property type="molecule type" value="Genomic_DNA"/>
</dbReference>
<name>A0A4P7Y8N4_PSEVE</name>
<reference evidence="2" key="3">
    <citation type="submission" date="2020-01" db="EMBL/GenBank/DDBJ databases">
        <title>Complete genome sequence of Pseudomonas veronii strain PVy, a versatile degrader capable of using multiple contaminants as sole carbon sources.</title>
        <authorList>
            <person name="Lopez-Echartea E."/>
            <person name="Ridl J."/>
            <person name="Pajer P."/>
            <person name="Strejcek M."/>
            <person name="Suman J."/>
            <person name="Uhlik O."/>
        </authorList>
    </citation>
    <scope>NUCLEOTIDE SEQUENCE</scope>
    <source>
        <strain evidence="2">Pvy</strain>
    </source>
</reference>
<sequence length="73" mass="8169">MSVERVFHLEQALLAVLQQAEQQGVDIDRLYKLAIGGLIGNTSWRWVIADHVAGAADELESAMRVLRDRPNQV</sequence>
<evidence type="ECO:0000313" key="4">
    <source>
        <dbReference type="Proteomes" id="UP000537729"/>
    </source>
</evidence>
<dbReference type="Proteomes" id="UP000537729">
    <property type="component" value="Unassembled WGS sequence"/>
</dbReference>
<dbReference type="Proteomes" id="UP000298274">
    <property type="component" value="Chromosome"/>
</dbReference>
<accession>A0A4P7Y8N4</accession>
<evidence type="ECO:0000313" key="3">
    <source>
        <dbReference type="Proteomes" id="UP000298274"/>
    </source>
</evidence>
<proteinExistence type="predicted"/>
<reference evidence="3" key="1">
    <citation type="submission" date="2019-04" db="EMBL/GenBank/DDBJ databases">
        <title>Complete genome sequence of Pseudomonas veronii strain PVy, a versatile degrader capable of using multiple contaminants as sole carbon sources.</title>
        <authorList>
            <person name="Lopez-Echartea E."/>
            <person name="Ridl J."/>
            <person name="Pajer P."/>
            <person name="Strejcek M."/>
            <person name="Suman J."/>
            <person name="Uhlik O."/>
        </authorList>
    </citation>
    <scope>NUCLEOTIDE SEQUENCE [LARGE SCALE GENOMIC DNA]</scope>
    <source>
        <strain evidence="3">Pvy</strain>
    </source>
</reference>
<gene>
    <name evidence="2" type="ORF">E4167_23225</name>
    <name evidence="1" type="ORF">HBO38_04000</name>
</gene>
<evidence type="ECO:0000313" key="2">
    <source>
        <dbReference type="EMBL" id="QCG67305.1"/>
    </source>
</evidence>
<protein>
    <submittedName>
        <fullName evidence="2">Uncharacterized protein</fullName>
    </submittedName>
</protein>
<reference evidence="1 4" key="2">
    <citation type="journal article" date="2020" name="Front. Microbiol.">
        <title>Genetic Organization of the aprX-lipA2 Operon Affects the Proteolytic Potential of Pseudomonas Species in Milk.</title>
        <authorList>
            <person name="Maier C."/>
            <person name="Huptas C."/>
            <person name="von Neubeck M."/>
            <person name="Scherer S."/>
            <person name="Wenning M."/>
            <person name="Lucking G."/>
        </authorList>
    </citation>
    <scope>NUCLEOTIDE SEQUENCE [LARGE SCALE GENOMIC DNA]</scope>
    <source>
        <strain evidence="1 4">DSM 16272</strain>
    </source>
</reference>
<evidence type="ECO:0000313" key="1">
    <source>
        <dbReference type="EMBL" id="NMY07619.1"/>
    </source>
</evidence>
<organism evidence="2 3">
    <name type="scientific">Pseudomonas veronii</name>
    <dbReference type="NCBI Taxonomy" id="76761"/>
    <lineage>
        <taxon>Bacteria</taxon>
        <taxon>Pseudomonadati</taxon>
        <taxon>Pseudomonadota</taxon>
        <taxon>Gammaproteobacteria</taxon>
        <taxon>Pseudomonadales</taxon>
        <taxon>Pseudomonadaceae</taxon>
        <taxon>Pseudomonas</taxon>
    </lineage>
</organism>
<dbReference type="EMBL" id="JAAQWG010000004">
    <property type="protein sequence ID" value="NMY07619.1"/>
    <property type="molecule type" value="Genomic_DNA"/>
</dbReference>
<dbReference type="AlphaFoldDB" id="A0A4P7Y8N4"/>